<dbReference type="AlphaFoldDB" id="A0A5C4JWP0"/>
<keyword evidence="3" id="KW-1185">Reference proteome</keyword>
<name>A0A5C4JWP0_9HYPH</name>
<gene>
    <name evidence="2" type="ORF">FF124_01565</name>
</gene>
<dbReference type="OrthoDB" id="9781621at2"/>
<evidence type="ECO:0000259" key="1">
    <source>
        <dbReference type="Pfam" id="PF07992"/>
    </source>
</evidence>
<dbReference type="PANTHER" id="PTHR43755">
    <property type="match status" value="1"/>
</dbReference>
<dbReference type="SUPFAM" id="SSF51905">
    <property type="entry name" value="FAD/NAD(P)-binding domain"/>
    <property type="match status" value="2"/>
</dbReference>
<evidence type="ECO:0000313" key="3">
    <source>
        <dbReference type="Proteomes" id="UP000307874"/>
    </source>
</evidence>
<sequence>MTNVTIIGTGFAALTTARELRKRDSAVTIRMISPRADLHYLPSTIWLPAHLRQGEKLKVPLAGFFQRHRIDYVSGSVTGLAEDGRTVLTENGTFRADHVVIASGARFIRKLPGIEHALVPCEGIAVGEEIARRLEALDGGTIAVGFASNPKEQGAVRGGPMFEFLFIIDTLLRKQKRRDKFRLVFFNPSDRPGQRLGDKAVVGLLKEMKRRDIETRLGHKMVRFEKDEVVTEGGAFAADLILFMPGLTGPAWLENTDLPLSPGGMIAADEMCRVSGRDGLWVVGDAGSFPGPEWMPKQAHQADLQGMAAAENIARALKGAAPRRAFKPELICIVDTLDAGMLVFRNLKHNIVLPKSRVFHWLKRYFERHYLKAFRDTPPQR</sequence>
<dbReference type="Gene3D" id="3.50.50.100">
    <property type="match status" value="1"/>
</dbReference>
<organism evidence="2 3">
    <name type="scientific">Martelella lutilitoris</name>
    <dbReference type="NCBI Taxonomy" id="2583532"/>
    <lineage>
        <taxon>Bacteria</taxon>
        <taxon>Pseudomonadati</taxon>
        <taxon>Pseudomonadota</taxon>
        <taxon>Alphaproteobacteria</taxon>
        <taxon>Hyphomicrobiales</taxon>
        <taxon>Aurantimonadaceae</taxon>
        <taxon>Martelella</taxon>
    </lineage>
</organism>
<protein>
    <submittedName>
        <fullName evidence="2">NAD(P)/FAD-dependent oxidoreductase</fullName>
    </submittedName>
</protein>
<comment type="caution">
    <text evidence="2">The sequence shown here is derived from an EMBL/GenBank/DDBJ whole genome shotgun (WGS) entry which is preliminary data.</text>
</comment>
<dbReference type="RefSeq" id="WP_138746716.1">
    <property type="nucleotide sequence ID" value="NZ_VCLB01000001.1"/>
</dbReference>
<dbReference type="InterPro" id="IPR036188">
    <property type="entry name" value="FAD/NAD-bd_sf"/>
</dbReference>
<evidence type="ECO:0000313" key="2">
    <source>
        <dbReference type="EMBL" id="TNB49674.1"/>
    </source>
</evidence>
<dbReference type="Pfam" id="PF07992">
    <property type="entry name" value="Pyr_redox_2"/>
    <property type="match status" value="1"/>
</dbReference>
<dbReference type="PANTHER" id="PTHR43755:SF1">
    <property type="entry name" value="FAD-DEPENDENT PYRIDINE NUCLEOTIDE-DISULPHIDE OXIDOREDUCTASE"/>
    <property type="match status" value="1"/>
</dbReference>
<dbReference type="Proteomes" id="UP000307874">
    <property type="component" value="Unassembled WGS sequence"/>
</dbReference>
<accession>A0A5C4JWP0</accession>
<dbReference type="GO" id="GO:0016491">
    <property type="term" value="F:oxidoreductase activity"/>
    <property type="evidence" value="ECO:0007669"/>
    <property type="project" value="InterPro"/>
</dbReference>
<dbReference type="InterPro" id="IPR023753">
    <property type="entry name" value="FAD/NAD-binding_dom"/>
</dbReference>
<proteinExistence type="predicted"/>
<feature type="domain" description="FAD/NAD(P)-binding" evidence="1">
    <location>
        <begin position="3"/>
        <end position="304"/>
    </location>
</feature>
<dbReference type="InterPro" id="IPR052541">
    <property type="entry name" value="SQRD"/>
</dbReference>
<reference evidence="2 3" key="1">
    <citation type="submission" date="2019-06" db="EMBL/GenBank/DDBJ databases">
        <title>Martelella lutilitoris sp. nov., isolated from a tidal mudflat.</title>
        <authorList>
            <person name="Kim Y.-J."/>
        </authorList>
    </citation>
    <scope>NUCLEOTIDE SEQUENCE [LARGE SCALE GENOMIC DNA]</scope>
    <source>
        <strain evidence="2 3">GH2-6</strain>
    </source>
</reference>
<dbReference type="EMBL" id="VCLB01000001">
    <property type="protein sequence ID" value="TNB49674.1"/>
    <property type="molecule type" value="Genomic_DNA"/>
</dbReference>